<feature type="signal peptide" evidence="12">
    <location>
        <begin position="1"/>
        <end position="18"/>
    </location>
</feature>
<dbReference type="InterPro" id="IPR044831">
    <property type="entry name" value="Ccp1-like"/>
</dbReference>
<keyword evidence="4 9" id="KW-0479">Metal-binding</keyword>
<dbReference type="InterPro" id="IPR001621">
    <property type="entry name" value="Ligninase"/>
</dbReference>
<evidence type="ECO:0000313" key="17">
    <source>
        <dbReference type="EMBL" id="KAE9978983.1"/>
    </source>
</evidence>
<evidence type="ECO:0000313" key="18">
    <source>
        <dbReference type="Proteomes" id="UP000447873"/>
    </source>
</evidence>
<evidence type="ECO:0000256" key="12">
    <source>
        <dbReference type="RuleBase" id="RU363051"/>
    </source>
</evidence>
<reference evidence="15 18" key="1">
    <citation type="submission" date="2018-12" db="EMBL/GenBank/DDBJ databases">
        <title>Venturia inaequalis Genome Resource.</title>
        <authorList>
            <person name="Lichtner F.J."/>
        </authorList>
    </citation>
    <scope>NUCLEOTIDE SEQUENCE [LARGE SCALE GENOMIC DNA]</scope>
    <source>
        <strain evidence="15 18">120213</strain>
        <strain evidence="17">Bline_iso_100314</strain>
        <strain evidence="16 19">DMI_063113</strain>
    </source>
</reference>
<comment type="cofactor">
    <cofactor evidence="9 12">
        <name>Ca(2+)</name>
        <dbReference type="ChEBI" id="CHEBI:29108"/>
    </cofactor>
    <text evidence="9 12">Binds 2 calcium ions per subunit.</text>
</comment>
<protein>
    <recommendedName>
        <fullName evidence="12">Peroxidase</fullName>
        <ecNumber evidence="12">1.11.1.-</ecNumber>
    </recommendedName>
</protein>
<evidence type="ECO:0000313" key="15">
    <source>
        <dbReference type="EMBL" id="KAE9971355.1"/>
    </source>
</evidence>
<evidence type="ECO:0000256" key="11">
    <source>
        <dbReference type="PIRSR" id="PIRSR601621-4"/>
    </source>
</evidence>
<evidence type="ECO:0000256" key="8">
    <source>
        <dbReference type="PIRSR" id="PIRSR601621-1"/>
    </source>
</evidence>
<dbReference type="Proteomes" id="UP000433883">
    <property type="component" value="Unassembled WGS sequence"/>
</dbReference>
<dbReference type="SUPFAM" id="SSF48113">
    <property type="entry name" value="Heme-dependent peroxidases"/>
    <property type="match status" value="1"/>
</dbReference>
<dbReference type="PANTHER" id="PTHR31356">
    <property type="entry name" value="THYLAKOID LUMENAL 29 KDA PROTEIN, CHLOROPLASTIC-RELATED"/>
    <property type="match status" value="1"/>
</dbReference>
<dbReference type="PROSITE" id="PS50873">
    <property type="entry name" value="PEROXIDASE_4"/>
    <property type="match status" value="1"/>
</dbReference>
<name>A0A8H3UKJ5_VENIN</name>
<feature type="disulfide bond" evidence="11">
    <location>
        <begin position="93"/>
        <end position="349"/>
    </location>
</feature>
<dbReference type="Gene3D" id="1.10.420.10">
    <property type="entry name" value="Peroxidase, domain 2"/>
    <property type="match status" value="1"/>
</dbReference>
<evidence type="ECO:0000256" key="2">
    <source>
        <dbReference type="ARBA" id="ARBA00022559"/>
    </source>
</evidence>
<feature type="binding site" evidence="9">
    <location>
        <position position="128"/>
    </location>
    <ligand>
        <name>Ca(2+)</name>
        <dbReference type="ChEBI" id="CHEBI:29108"/>
        <label>1</label>
    </ligand>
</feature>
<accession>A0A8H3UKJ5</accession>
<dbReference type="PANTHER" id="PTHR31356:SF66">
    <property type="entry name" value="CATALASE-PEROXIDASE"/>
    <property type="match status" value="1"/>
</dbReference>
<dbReference type="GO" id="GO:0004601">
    <property type="term" value="F:peroxidase activity"/>
    <property type="evidence" value="ECO:0007669"/>
    <property type="project" value="UniProtKB-KW"/>
</dbReference>
<feature type="binding site" evidence="9">
    <location>
        <position position="140"/>
    </location>
    <ligand>
        <name>Ca(2+)</name>
        <dbReference type="ChEBI" id="CHEBI:29108"/>
        <label>1</label>
    </ligand>
</feature>
<feature type="binding site" evidence="9">
    <location>
        <position position="142"/>
    </location>
    <ligand>
        <name>Ca(2+)</name>
        <dbReference type="ChEBI" id="CHEBI:29108"/>
        <label>1</label>
    </ligand>
</feature>
<sequence length="537" mass="56162">MKFTTTALSAMLSASAMAYPGMGGDAGAFHKRMAEVSTKEKRTLPPSLDSATSQVAQDIKDCLSTATSCEASDTPKTYVAPALGTTECAADQCCIWDHVTSDLVAIFKGCDGQCTEAARQSIRLGFHDAGAWSLASGFGGADGSMLISGDEKDRPENNGLQEIIATLQTMWGKYKGNGVGAADLVQHAAVVATVVCPLGPRTRAFVGRKDGDGSSPNGLLPDVHSDADTIINLFADKTISAFDLAALVGAHSTSEQDIVDANFAGAPQDSTPGVWDVAFYSETPDQNASSAIFKLPSDQALAADPRTKPSFDFFGQDVNGQAAWNDDFARAYVRLSLLGVPNIDDLVECTKVLPSQIGSFVIAPNSCNAGNNTSSVSSSASPSSTASSSSASGSIRPSSSASGAPYPSSNATGIYSHPTYTTSSTQYYSTSAKTTSYVTKYTTSTKTATKTHTISDNGSVTKSYEAYTTTTVCPIVPSRVLTYQPTVTITKSVPKGFFAGPNGESYVYKPVITAGPSYSLTYESCKPKTVYTTVTVY</sequence>
<feature type="domain" description="Plant heme peroxidase family profile" evidence="14">
    <location>
        <begin position="140"/>
        <end position="371"/>
    </location>
</feature>
<evidence type="ECO:0000256" key="6">
    <source>
        <dbReference type="ARBA" id="ARBA00023004"/>
    </source>
</evidence>
<feature type="site" description="Transition state stabilizer" evidence="10">
    <location>
        <position position="123"/>
    </location>
</feature>
<evidence type="ECO:0000313" key="19">
    <source>
        <dbReference type="Proteomes" id="UP000490939"/>
    </source>
</evidence>
<evidence type="ECO:0000256" key="10">
    <source>
        <dbReference type="PIRSR" id="PIRSR601621-3"/>
    </source>
</evidence>
<feature type="binding site" evidence="9">
    <location>
        <position position="252"/>
    </location>
    <ligand>
        <name>Ca(2+)</name>
        <dbReference type="ChEBI" id="CHEBI:29108"/>
        <label>2</label>
    </ligand>
</feature>
<evidence type="ECO:0000256" key="9">
    <source>
        <dbReference type="PIRSR" id="PIRSR601621-2"/>
    </source>
</evidence>
<evidence type="ECO:0000256" key="3">
    <source>
        <dbReference type="ARBA" id="ARBA00022617"/>
    </source>
</evidence>
<keyword evidence="11" id="KW-1015">Disulfide bond</keyword>
<dbReference type="OrthoDB" id="2113341at2759"/>
<dbReference type="EC" id="1.11.1.-" evidence="12"/>
<dbReference type="GO" id="GO:0042744">
    <property type="term" value="P:hydrogen peroxide catabolic process"/>
    <property type="evidence" value="ECO:0007669"/>
    <property type="project" value="TreeGrafter"/>
</dbReference>
<keyword evidence="12" id="KW-0732">Signal</keyword>
<feature type="binding site" evidence="9">
    <location>
        <position position="269"/>
    </location>
    <ligand>
        <name>Ca(2+)</name>
        <dbReference type="ChEBI" id="CHEBI:29108"/>
        <label>2</label>
    </ligand>
</feature>
<keyword evidence="7" id="KW-0325">Glycoprotein</keyword>
<dbReference type="EMBL" id="WNWS01000301">
    <property type="protein sequence ID" value="KAE9971355.1"/>
    <property type="molecule type" value="Genomic_DNA"/>
</dbReference>
<feature type="binding site" evidence="9">
    <location>
        <position position="276"/>
    </location>
    <ligand>
        <name>Ca(2+)</name>
        <dbReference type="ChEBI" id="CHEBI:29108"/>
        <label>2</label>
    </ligand>
</feature>
<evidence type="ECO:0000313" key="16">
    <source>
        <dbReference type="EMBL" id="KAE9977850.1"/>
    </source>
</evidence>
<dbReference type="PRINTS" id="PR00462">
    <property type="entry name" value="LIGNINASE"/>
</dbReference>
<evidence type="ECO:0000256" key="4">
    <source>
        <dbReference type="ARBA" id="ARBA00022723"/>
    </source>
</evidence>
<dbReference type="GO" id="GO:0046872">
    <property type="term" value="F:metal ion binding"/>
    <property type="evidence" value="ECO:0007669"/>
    <property type="project" value="UniProtKB-UniRule"/>
</dbReference>
<feature type="compositionally biased region" description="Low complexity" evidence="13">
    <location>
        <begin position="374"/>
        <end position="407"/>
    </location>
</feature>
<keyword evidence="5 12" id="KW-0560">Oxidoreductase</keyword>
<comment type="caution">
    <text evidence="15">The sequence shown here is derived from an EMBL/GenBank/DDBJ whole genome shotgun (WGS) entry which is preliminary data.</text>
</comment>
<keyword evidence="19" id="KW-1185">Reference proteome</keyword>
<keyword evidence="3 9" id="KW-0349">Heme</keyword>
<dbReference type="Proteomes" id="UP000447873">
    <property type="component" value="Unassembled WGS sequence"/>
</dbReference>
<feature type="active site" description="Proton acceptor" evidence="8">
    <location>
        <position position="127"/>
    </location>
</feature>
<dbReference type="Gene3D" id="1.10.520.10">
    <property type="match status" value="1"/>
</dbReference>
<evidence type="ECO:0000259" key="14">
    <source>
        <dbReference type="PROSITE" id="PS50873"/>
    </source>
</evidence>
<dbReference type="FunFam" id="1.10.520.10:FF:000021">
    <property type="entry name" value="Peroxidase"/>
    <property type="match status" value="1"/>
</dbReference>
<dbReference type="AlphaFoldDB" id="A0A8H3UKJ5"/>
<organism evidence="15 18">
    <name type="scientific">Venturia inaequalis</name>
    <name type="common">Apple scab fungus</name>
    <dbReference type="NCBI Taxonomy" id="5025"/>
    <lineage>
        <taxon>Eukaryota</taxon>
        <taxon>Fungi</taxon>
        <taxon>Dikarya</taxon>
        <taxon>Ascomycota</taxon>
        <taxon>Pezizomycotina</taxon>
        <taxon>Dothideomycetes</taxon>
        <taxon>Pleosporomycetidae</taxon>
        <taxon>Venturiales</taxon>
        <taxon>Venturiaceae</taxon>
        <taxon>Venturia</taxon>
    </lineage>
</organism>
<dbReference type="GO" id="GO:0034599">
    <property type="term" value="P:cellular response to oxidative stress"/>
    <property type="evidence" value="ECO:0007669"/>
    <property type="project" value="InterPro"/>
</dbReference>
<dbReference type="PROSITE" id="PS00436">
    <property type="entry name" value="PEROXIDASE_2"/>
    <property type="match status" value="1"/>
</dbReference>
<feature type="chain" id="PRO_5044521557" description="Peroxidase" evidence="12">
    <location>
        <begin position="19"/>
        <end position="537"/>
    </location>
</feature>
<dbReference type="InterPro" id="IPR010255">
    <property type="entry name" value="Haem_peroxidase_sf"/>
</dbReference>
<dbReference type="InterPro" id="IPR019794">
    <property type="entry name" value="Peroxidases_AS"/>
</dbReference>
<dbReference type="Proteomes" id="UP000490939">
    <property type="component" value="Unassembled WGS sequence"/>
</dbReference>
<dbReference type="GO" id="GO:0000302">
    <property type="term" value="P:response to reactive oxygen species"/>
    <property type="evidence" value="ECO:0007669"/>
    <property type="project" value="TreeGrafter"/>
</dbReference>
<dbReference type="EMBL" id="WNWR01000459">
    <property type="protein sequence ID" value="KAE9977850.1"/>
    <property type="molecule type" value="Genomic_DNA"/>
</dbReference>
<dbReference type="EMBL" id="WNWQ01000101">
    <property type="protein sequence ID" value="KAE9978983.1"/>
    <property type="molecule type" value="Genomic_DNA"/>
</dbReference>
<dbReference type="GO" id="GO:0020037">
    <property type="term" value="F:heme binding"/>
    <property type="evidence" value="ECO:0007669"/>
    <property type="project" value="UniProtKB-UniRule"/>
</dbReference>
<keyword evidence="2 12" id="KW-0575">Peroxidase</keyword>
<evidence type="ECO:0000256" key="13">
    <source>
        <dbReference type="SAM" id="MobiDB-lite"/>
    </source>
</evidence>
<feature type="binding site" evidence="9">
    <location>
        <position position="271"/>
    </location>
    <ligand>
        <name>Ca(2+)</name>
        <dbReference type="ChEBI" id="CHEBI:29108"/>
        <label>2</label>
    </ligand>
</feature>
<proteinExistence type="inferred from homology"/>
<keyword evidence="6 9" id="KW-0408">Iron</keyword>
<gene>
    <name evidence="17" type="ORF">BLS_000153</name>
    <name evidence="16" type="ORF">EG327_007578</name>
    <name evidence="15" type="ORF">EG328_005716</name>
</gene>
<comment type="cofactor">
    <cofactor evidence="9">
        <name>heme b</name>
        <dbReference type="ChEBI" id="CHEBI:60344"/>
    </cofactor>
    <text evidence="9">Binds 1 heme b (iron(II)-protoporphyrin IX) group per subunit.</text>
</comment>
<evidence type="ECO:0000256" key="7">
    <source>
        <dbReference type="ARBA" id="ARBA00023180"/>
    </source>
</evidence>
<evidence type="ECO:0000256" key="1">
    <source>
        <dbReference type="ARBA" id="ARBA00006089"/>
    </source>
</evidence>
<feature type="binding site" description="axial binding residue" evidence="9">
    <location>
        <position position="251"/>
    </location>
    <ligand>
        <name>heme b</name>
        <dbReference type="ChEBI" id="CHEBI:60344"/>
    </ligand>
    <ligandPart>
        <name>Fe</name>
        <dbReference type="ChEBI" id="CHEBI:18248"/>
    </ligandPart>
</feature>
<dbReference type="InterPro" id="IPR002016">
    <property type="entry name" value="Haem_peroxidase"/>
</dbReference>
<comment type="similarity">
    <text evidence="1 12">Belongs to the peroxidase family. Ligninase subfamily.</text>
</comment>
<feature type="disulfide bond" evidence="11">
    <location>
        <begin position="114"/>
        <end position="196"/>
    </location>
</feature>
<feature type="region of interest" description="Disordered" evidence="13">
    <location>
        <begin position="371"/>
        <end position="407"/>
    </location>
</feature>
<feature type="binding site" evidence="9">
    <location>
        <position position="144"/>
    </location>
    <ligand>
        <name>Ca(2+)</name>
        <dbReference type="ChEBI" id="CHEBI:29108"/>
        <label>1</label>
    </ligand>
</feature>
<dbReference type="Pfam" id="PF00141">
    <property type="entry name" value="peroxidase"/>
    <property type="match status" value="1"/>
</dbReference>
<keyword evidence="9 12" id="KW-0106">Calcium</keyword>
<evidence type="ECO:0000256" key="5">
    <source>
        <dbReference type="ARBA" id="ARBA00023002"/>
    </source>
</evidence>
<dbReference type="PRINTS" id="PR00458">
    <property type="entry name" value="PEROXIDASE"/>
</dbReference>